<evidence type="ECO:0000313" key="1">
    <source>
        <dbReference type="EMBL" id="KRY98521.1"/>
    </source>
</evidence>
<accession>A0A0V1GK49</accession>
<comment type="caution">
    <text evidence="1">The sequence shown here is derived from an EMBL/GenBank/DDBJ whole genome shotgun (WGS) entry which is preliminary data.</text>
</comment>
<protein>
    <submittedName>
        <fullName evidence="1">Uncharacterized protein</fullName>
    </submittedName>
</protein>
<dbReference type="Proteomes" id="UP000054826">
    <property type="component" value="Unassembled WGS sequence"/>
</dbReference>
<proteinExistence type="predicted"/>
<gene>
    <name evidence="1" type="ORF">T4C_10188</name>
</gene>
<reference evidence="1 2" key="1">
    <citation type="submission" date="2015-01" db="EMBL/GenBank/DDBJ databases">
        <title>Evolution of Trichinella species and genotypes.</title>
        <authorList>
            <person name="Korhonen P.K."/>
            <person name="Edoardo P."/>
            <person name="Giuseppe L.R."/>
            <person name="Gasser R.B."/>
        </authorList>
    </citation>
    <scope>NUCLEOTIDE SEQUENCE [LARGE SCALE GENOMIC DNA]</scope>
    <source>
        <strain evidence="1">ISS176</strain>
    </source>
</reference>
<evidence type="ECO:0000313" key="2">
    <source>
        <dbReference type="Proteomes" id="UP000054826"/>
    </source>
</evidence>
<dbReference type="AlphaFoldDB" id="A0A0V1GK49"/>
<dbReference type="EMBL" id="JYDV01001934">
    <property type="protein sequence ID" value="KRY98521.1"/>
    <property type="molecule type" value="Genomic_DNA"/>
</dbReference>
<organism evidence="1 2">
    <name type="scientific">Trichinella pseudospiralis</name>
    <name type="common">Parasitic roundworm</name>
    <dbReference type="NCBI Taxonomy" id="6337"/>
    <lineage>
        <taxon>Eukaryota</taxon>
        <taxon>Metazoa</taxon>
        <taxon>Ecdysozoa</taxon>
        <taxon>Nematoda</taxon>
        <taxon>Enoplea</taxon>
        <taxon>Dorylaimia</taxon>
        <taxon>Trichinellida</taxon>
        <taxon>Trichinellidae</taxon>
        <taxon>Trichinella</taxon>
    </lineage>
</organism>
<sequence>MVNRTPTHEMSAVSNANISGHLFPQLMGTFC</sequence>
<name>A0A0V1GK49_TRIPS</name>